<feature type="domain" description="Rieske" evidence="8">
    <location>
        <begin position="45"/>
        <end position="154"/>
    </location>
</feature>
<sequence length="410" mass="47250">MTTRRTGSQAKSVENDRDRSGLPAWGYFSQDLLEQEKEDLFRRHWQVICHVNDIPGPGDFFTCDIVGDRALIVRDSEGAVRAFHNLCRHRGSRVLGAEQGNCRNSIVCPFHGWVYNLDGTLRSPAQPDSLPDLDPVEWGLKPLESEIWNGFVFVRFQPGPQPSVSHLLRRWDKELAQYGMDRMVPDSNGVWSTEVEVNWKCIRDVDNEGYHVPMAHPGLDDLFGRNYFDEPFRDGTSRSFSKFRAGDGRLWSVRNYKKILPDVADLDTDHKRAWLYIGVFPNFVFGLYPDSIYFYQEIPVEVGRTIQRGAVYRHPDEGRRMRAARYLSSRIDRITSREDEMLTKWTWEAAFSSVYDGVILSDLEIGVMSYHDQLRQVFPILKEDEPEPGTLKQRNDALRKEAGKSGELPT</sequence>
<protein>
    <submittedName>
        <fullName evidence="9">Phenylpropionate dioxygenase, large terminal subunit</fullName>
    </submittedName>
</protein>
<keyword evidence="2" id="KW-0001">2Fe-2S</keyword>
<dbReference type="CDD" id="cd03469">
    <property type="entry name" value="Rieske_RO_Alpha_N"/>
    <property type="match status" value="1"/>
</dbReference>
<dbReference type="OrthoDB" id="7456916at2"/>
<keyword evidence="9" id="KW-0223">Dioxygenase</keyword>
<name>A0A1G7CUH7_9RHOB</name>
<dbReference type="InterPro" id="IPR015879">
    <property type="entry name" value="Ring_hydroxy_dOase_asu_C_dom"/>
</dbReference>
<dbReference type="GO" id="GO:0051213">
    <property type="term" value="F:dioxygenase activity"/>
    <property type="evidence" value="ECO:0007669"/>
    <property type="project" value="UniProtKB-KW"/>
</dbReference>
<evidence type="ECO:0000259" key="8">
    <source>
        <dbReference type="PROSITE" id="PS51296"/>
    </source>
</evidence>
<accession>A0A1G7CUH7</accession>
<feature type="region of interest" description="Disordered" evidence="7">
    <location>
        <begin position="385"/>
        <end position="410"/>
    </location>
</feature>
<gene>
    <name evidence="9" type="ORF">SAMN04488239_11928</name>
</gene>
<dbReference type="PANTHER" id="PTHR43756:SF5">
    <property type="entry name" value="CHOLINE MONOOXYGENASE, CHLOROPLASTIC"/>
    <property type="match status" value="1"/>
</dbReference>
<dbReference type="GO" id="GO:0005506">
    <property type="term" value="F:iron ion binding"/>
    <property type="evidence" value="ECO:0007669"/>
    <property type="project" value="InterPro"/>
</dbReference>
<keyword evidence="6" id="KW-0411">Iron-sulfur</keyword>
<dbReference type="CDD" id="cd00680">
    <property type="entry name" value="RHO_alpha_C"/>
    <property type="match status" value="1"/>
</dbReference>
<evidence type="ECO:0000313" key="9">
    <source>
        <dbReference type="EMBL" id="SDE43012.1"/>
    </source>
</evidence>
<evidence type="ECO:0000313" key="10">
    <source>
        <dbReference type="Proteomes" id="UP000199628"/>
    </source>
</evidence>
<dbReference type="Gene3D" id="3.90.380.10">
    <property type="entry name" value="Naphthalene 1,2-dioxygenase Alpha Subunit, Chain A, domain 1"/>
    <property type="match status" value="1"/>
</dbReference>
<dbReference type="EMBL" id="FMZV01000019">
    <property type="protein sequence ID" value="SDE43012.1"/>
    <property type="molecule type" value="Genomic_DNA"/>
</dbReference>
<dbReference type="InterPro" id="IPR017941">
    <property type="entry name" value="Rieske_2Fe-2S"/>
</dbReference>
<evidence type="ECO:0000256" key="2">
    <source>
        <dbReference type="ARBA" id="ARBA00022714"/>
    </source>
</evidence>
<evidence type="ECO:0000256" key="3">
    <source>
        <dbReference type="ARBA" id="ARBA00022723"/>
    </source>
</evidence>
<dbReference type="InterPro" id="IPR001663">
    <property type="entry name" value="Rng_hydr_dOase-A"/>
</dbReference>
<comment type="cofactor">
    <cofactor evidence="1">
        <name>Fe cation</name>
        <dbReference type="ChEBI" id="CHEBI:24875"/>
    </cofactor>
</comment>
<keyword evidence="5" id="KW-0408">Iron</keyword>
<evidence type="ECO:0000256" key="7">
    <source>
        <dbReference type="SAM" id="MobiDB-lite"/>
    </source>
</evidence>
<dbReference type="InterPro" id="IPR036922">
    <property type="entry name" value="Rieske_2Fe-2S_sf"/>
</dbReference>
<dbReference type="Pfam" id="PF00848">
    <property type="entry name" value="Ring_hydroxyl_A"/>
    <property type="match status" value="1"/>
</dbReference>
<dbReference type="PROSITE" id="PS51296">
    <property type="entry name" value="RIESKE"/>
    <property type="match status" value="1"/>
</dbReference>
<dbReference type="AlphaFoldDB" id="A0A1G7CUH7"/>
<dbReference type="RefSeq" id="WP_093036541.1">
    <property type="nucleotide sequence ID" value="NZ_FMZV01000019.1"/>
</dbReference>
<proteinExistence type="predicted"/>
<evidence type="ECO:0000256" key="4">
    <source>
        <dbReference type="ARBA" id="ARBA00023002"/>
    </source>
</evidence>
<dbReference type="SUPFAM" id="SSF55961">
    <property type="entry name" value="Bet v1-like"/>
    <property type="match status" value="1"/>
</dbReference>
<dbReference type="STRING" id="639004.SAMN04488239_11928"/>
<dbReference type="Gene3D" id="2.102.10.10">
    <property type="entry name" value="Rieske [2Fe-2S] iron-sulphur domain"/>
    <property type="match status" value="1"/>
</dbReference>
<keyword evidence="4" id="KW-0560">Oxidoreductase</keyword>
<organism evidence="9 10">
    <name type="scientific">Ruegeria marina</name>
    <dbReference type="NCBI Taxonomy" id="639004"/>
    <lineage>
        <taxon>Bacteria</taxon>
        <taxon>Pseudomonadati</taxon>
        <taxon>Pseudomonadota</taxon>
        <taxon>Alphaproteobacteria</taxon>
        <taxon>Rhodobacterales</taxon>
        <taxon>Roseobacteraceae</taxon>
        <taxon>Ruegeria</taxon>
    </lineage>
</organism>
<evidence type="ECO:0000256" key="5">
    <source>
        <dbReference type="ARBA" id="ARBA00023004"/>
    </source>
</evidence>
<dbReference type="GO" id="GO:0051537">
    <property type="term" value="F:2 iron, 2 sulfur cluster binding"/>
    <property type="evidence" value="ECO:0007669"/>
    <property type="project" value="UniProtKB-KW"/>
</dbReference>
<reference evidence="10" key="1">
    <citation type="submission" date="2016-10" db="EMBL/GenBank/DDBJ databases">
        <authorList>
            <person name="Varghese N."/>
            <person name="Submissions S."/>
        </authorList>
    </citation>
    <scope>NUCLEOTIDE SEQUENCE [LARGE SCALE GENOMIC DNA]</scope>
    <source>
        <strain evidence="10">CGMCC 1.9108</strain>
    </source>
</reference>
<dbReference type="Pfam" id="PF00355">
    <property type="entry name" value="Rieske"/>
    <property type="match status" value="1"/>
</dbReference>
<evidence type="ECO:0000256" key="6">
    <source>
        <dbReference type="ARBA" id="ARBA00023014"/>
    </source>
</evidence>
<dbReference type="PANTHER" id="PTHR43756">
    <property type="entry name" value="CHOLINE MONOOXYGENASE, CHLOROPLASTIC"/>
    <property type="match status" value="1"/>
</dbReference>
<keyword evidence="3" id="KW-0479">Metal-binding</keyword>
<feature type="compositionally biased region" description="Basic and acidic residues" evidence="7">
    <location>
        <begin position="393"/>
        <end position="404"/>
    </location>
</feature>
<dbReference type="SUPFAM" id="SSF50022">
    <property type="entry name" value="ISP domain"/>
    <property type="match status" value="1"/>
</dbReference>
<evidence type="ECO:0000256" key="1">
    <source>
        <dbReference type="ARBA" id="ARBA00001962"/>
    </source>
</evidence>
<dbReference type="Proteomes" id="UP000199628">
    <property type="component" value="Unassembled WGS sequence"/>
</dbReference>
<dbReference type="PRINTS" id="PR00090">
    <property type="entry name" value="RNGDIOXGNASE"/>
</dbReference>
<keyword evidence="10" id="KW-1185">Reference proteome</keyword>